<feature type="compositionally biased region" description="Basic and acidic residues" evidence="1">
    <location>
        <begin position="104"/>
        <end position="123"/>
    </location>
</feature>
<dbReference type="InterPro" id="IPR028087">
    <property type="entry name" value="Tad_N"/>
</dbReference>
<feature type="domain" description="Putative Flp pilus-assembly TadG-like N-terminal" evidence="2">
    <location>
        <begin position="60"/>
        <end position="106"/>
    </location>
</feature>
<evidence type="ECO:0000313" key="4">
    <source>
        <dbReference type="Proteomes" id="UP000566663"/>
    </source>
</evidence>
<evidence type="ECO:0000259" key="2">
    <source>
        <dbReference type="Pfam" id="PF13400"/>
    </source>
</evidence>
<protein>
    <recommendedName>
        <fullName evidence="2">Putative Flp pilus-assembly TadG-like N-terminal domain-containing protein</fullName>
    </recommendedName>
</protein>
<name>A0A7W8MGC6_9CAUL</name>
<evidence type="ECO:0000256" key="1">
    <source>
        <dbReference type="SAM" id="MobiDB-lite"/>
    </source>
</evidence>
<keyword evidence="4" id="KW-1185">Reference proteome</keyword>
<dbReference type="EMBL" id="JACHFZ010000001">
    <property type="protein sequence ID" value="MBB5290997.1"/>
    <property type="molecule type" value="Genomic_DNA"/>
</dbReference>
<evidence type="ECO:0000313" key="3">
    <source>
        <dbReference type="EMBL" id="MBB5290997.1"/>
    </source>
</evidence>
<dbReference type="AlphaFoldDB" id="A0A7W8MGC6"/>
<comment type="caution">
    <text evidence="3">The sequence shown here is derived from an EMBL/GenBank/DDBJ whole genome shotgun (WGS) entry which is preliminary data.</text>
</comment>
<gene>
    <name evidence="3" type="ORF">HNQ67_000493</name>
</gene>
<feature type="region of interest" description="Disordered" evidence="1">
    <location>
        <begin position="104"/>
        <end position="125"/>
    </location>
</feature>
<sequence>MKRLQPLGQKRLTCRLYNDPDAEAQPVDRVQGAGSAGDRGGRGVRIIFWATRFGKNTRGSLALKSALVLPAVLMMGAVGFDLIQVQASKNHLQDIANSAARAAADDHSAPSDANERARTHVESELGEWGKQAPTVEGLYEVVDVEGRSAIQVVLKGRRPSLFANLLPPGGWRFVARSSATIPSMAPEGQQSDHRAGRA</sequence>
<proteinExistence type="predicted"/>
<reference evidence="3 4" key="1">
    <citation type="submission" date="2020-08" db="EMBL/GenBank/DDBJ databases">
        <title>Genomic Encyclopedia of Type Strains, Phase IV (KMG-IV): sequencing the most valuable type-strain genomes for metagenomic binning, comparative biology and taxonomic classification.</title>
        <authorList>
            <person name="Goeker M."/>
        </authorList>
    </citation>
    <scope>NUCLEOTIDE SEQUENCE [LARGE SCALE GENOMIC DNA]</scope>
    <source>
        <strain evidence="3 4">DSM 25335</strain>
    </source>
</reference>
<accession>A0A7W8MGC6</accession>
<dbReference type="Proteomes" id="UP000566663">
    <property type="component" value="Unassembled WGS sequence"/>
</dbReference>
<organism evidence="3 4">
    <name type="scientific">Brevundimonas basaltis</name>
    <dbReference type="NCBI Taxonomy" id="472166"/>
    <lineage>
        <taxon>Bacteria</taxon>
        <taxon>Pseudomonadati</taxon>
        <taxon>Pseudomonadota</taxon>
        <taxon>Alphaproteobacteria</taxon>
        <taxon>Caulobacterales</taxon>
        <taxon>Caulobacteraceae</taxon>
        <taxon>Brevundimonas</taxon>
    </lineage>
</organism>
<dbReference type="Pfam" id="PF13400">
    <property type="entry name" value="Tad"/>
    <property type="match status" value="1"/>
</dbReference>